<dbReference type="InterPro" id="IPR052032">
    <property type="entry name" value="ATP-dep_AA_Ligase"/>
</dbReference>
<evidence type="ECO:0000256" key="2">
    <source>
        <dbReference type="ARBA" id="ARBA00022741"/>
    </source>
</evidence>
<accession>D2QAU0</accession>
<dbReference type="GO" id="GO:0046872">
    <property type="term" value="F:metal ion binding"/>
    <property type="evidence" value="ECO:0007669"/>
    <property type="project" value="InterPro"/>
</dbReference>
<dbReference type="eggNOG" id="COG1181">
    <property type="taxonomic scope" value="Bacteria"/>
</dbReference>
<dbReference type="PROSITE" id="PS50975">
    <property type="entry name" value="ATP_GRASP"/>
    <property type="match status" value="1"/>
</dbReference>
<evidence type="ECO:0000256" key="1">
    <source>
        <dbReference type="ARBA" id="ARBA00022598"/>
    </source>
</evidence>
<dbReference type="SUPFAM" id="SSF56059">
    <property type="entry name" value="Glutathione synthetase ATP-binding domain-like"/>
    <property type="match status" value="1"/>
</dbReference>
<evidence type="ECO:0000313" key="6">
    <source>
        <dbReference type="EMBL" id="ADB09926.1"/>
    </source>
</evidence>
<dbReference type="PANTHER" id="PTHR43585:SF2">
    <property type="entry name" value="ATP-GRASP ENZYME FSQD"/>
    <property type="match status" value="1"/>
</dbReference>
<dbReference type="Gene3D" id="3.30.1490.20">
    <property type="entry name" value="ATP-grasp fold, A domain"/>
    <property type="match status" value="1"/>
</dbReference>
<keyword evidence="1 6" id="KW-0436">Ligase</keyword>
<dbReference type="Pfam" id="PF13535">
    <property type="entry name" value="ATP-grasp_4"/>
    <property type="match status" value="1"/>
</dbReference>
<organism evidence="6 7">
    <name type="scientific">Bifidobacterium dentium (strain ATCC 27534 / DSM 20436 / JCM 1195 / Bd1)</name>
    <dbReference type="NCBI Taxonomy" id="401473"/>
    <lineage>
        <taxon>Bacteria</taxon>
        <taxon>Bacillati</taxon>
        <taxon>Actinomycetota</taxon>
        <taxon>Actinomycetes</taxon>
        <taxon>Bifidobacteriales</taxon>
        <taxon>Bifidobacteriaceae</taxon>
        <taxon>Bifidobacterium</taxon>
    </lineage>
</organism>
<name>D2QAU0_BIFDB</name>
<evidence type="ECO:0000256" key="4">
    <source>
        <dbReference type="PROSITE-ProRule" id="PRU00409"/>
    </source>
</evidence>
<reference evidence="6 7" key="1">
    <citation type="journal article" date="2009" name="PLoS Genet.">
        <title>The Bifidobacterium dentium Bd1 genome sequence reflects its genetic adaptation to the human oral cavity.</title>
        <authorList>
            <person name="Ventura M."/>
            <person name="Turroni F."/>
            <person name="Zomer A."/>
            <person name="Foroni E."/>
            <person name="Giubellini V."/>
            <person name="Bottacini F."/>
            <person name="Canchaya C."/>
            <person name="Claesson M.J."/>
            <person name="He F."/>
            <person name="Mantzourani M."/>
            <person name="Mulas L."/>
            <person name="Ferrarini A."/>
            <person name="Gao B."/>
            <person name="Delledonne M."/>
            <person name="Henrissat B."/>
            <person name="Coutinho P."/>
            <person name="Oggioni M."/>
            <person name="Gupta R.S."/>
            <person name="Zhang Z."/>
            <person name="Beighton D."/>
            <person name="Fitzgerald G.F."/>
            <person name="O'Toole P.W."/>
            <person name="van Sinderen D."/>
        </authorList>
    </citation>
    <scope>NUCLEOTIDE SEQUENCE [LARGE SCALE GENOMIC DNA]</scope>
    <source>
        <strain evidence="7">ATCC 27534 / DSM 20436 / JCM 1195 / Bd1</strain>
    </source>
</reference>
<dbReference type="KEGG" id="bde:BDP_1310"/>
<dbReference type="Proteomes" id="UP000008693">
    <property type="component" value="Chromosome"/>
</dbReference>
<dbReference type="Gene3D" id="3.30.470.20">
    <property type="entry name" value="ATP-grasp fold, B domain"/>
    <property type="match status" value="1"/>
</dbReference>
<gene>
    <name evidence="6" type="ordered locus">BDP_1310</name>
</gene>
<keyword evidence="7" id="KW-1185">Reference proteome</keyword>
<evidence type="ECO:0000313" key="7">
    <source>
        <dbReference type="Proteomes" id="UP000008693"/>
    </source>
</evidence>
<protein>
    <submittedName>
        <fullName evidence="6">ATP-dependent carboxylate-amine ligase</fullName>
    </submittedName>
</protein>
<proteinExistence type="predicted"/>
<dbReference type="Gene3D" id="3.40.50.20">
    <property type="match status" value="1"/>
</dbReference>
<evidence type="ECO:0000256" key="3">
    <source>
        <dbReference type="ARBA" id="ARBA00022840"/>
    </source>
</evidence>
<dbReference type="InterPro" id="IPR013815">
    <property type="entry name" value="ATP_grasp_subdomain_1"/>
</dbReference>
<dbReference type="GO" id="GO:0016874">
    <property type="term" value="F:ligase activity"/>
    <property type="evidence" value="ECO:0007669"/>
    <property type="project" value="UniProtKB-KW"/>
</dbReference>
<dbReference type="EMBL" id="CP001750">
    <property type="protein sequence ID" value="ADB09926.1"/>
    <property type="molecule type" value="Genomic_DNA"/>
</dbReference>
<keyword evidence="3 4" id="KW-0067">ATP-binding</keyword>
<keyword evidence="2 4" id="KW-0547">Nucleotide-binding</keyword>
<feature type="domain" description="ATP-grasp" evidence="5">
    <location>
        <begin position="136"/>
        <end position="332"/>
    </location>
</feature>
<dbReference type="PANTHER" id="PTHR43585">
    <property type="entry name" value="FUMIPYRROLE BIOSYNTHESIS PROTEIN C"/>
    <property type="match status" value="1"/>
</dbReference>
<dbReference type="AlphaFoldDB" id="D2QAU0"/>
<dbReference type="GO" id="GO:0005524">
    <property type="term" value="F:ATP binding"/>
    <property type="evidence" value="ECO:0007669"/>
    <property type="project" value="UniProtKB-UniRule"/>
</dbReference>
<sequence length="410" mass="45954">MMRSKLMSHALANTTGGNDMKVLLLQQPKSFSNYPKWIEEVQECFDCLEVIVLTSNDRAIRHSWPNSVIKEIEVSNYSSDSATAEFFDVVKKFRPDRIISGSEEDVLRVAEARSLFEIPGLKYELALSCRDKVTMKQSALNAGLKIIPYTSCKCFGDIIAAFDRWETVVLKPRWGAGSAGITILHSKDDLSALAAKPEIVRSVHSNQYYLEEYCSGSVYHVDVVYINSGLILISPSRYFVPPLDFEKQNTGSVMLDENSADYSELLRLTKQLIKSFKDQTVPNVMHIEFYKNETGDFIFGEMAARRGGGLIKQELIAAYGIDQSKANFLLELGLVDANTNITRSSQYGMLLETAGLNWPKEKEIPDWAVLESVGRKKGIAHNSVDSDRKFLISGNNEAEIIQRSNHLING</sequence>
<dbReference type="HOGENOM" id="CLU_029016_4_1_11"/>
<dbReference type="InterPro" id="IPR011761">
    <property type="entry name" value="ATP-grasp"/>
</dbReference>
<dbReference type="STRING" id="401473.BDP_1310"/>
<evidence type="ECO:0000259" key="5">
    <source>
        <dbReference type="PROSITE" id="PS50975"/>
    </source>
</evidence>